<dbReference type="EMBL" id="JAVDUU010000002">
    <property type="protein sequence ID" value="MDR6942483.1"/>
    <property type="molecule type" value="Genomic_DNA"/>
</dbReference>
<reference evidence="1 2" key="1">
    <citation type="submission" date="2023-07" db="EMBL/GenBank/DDBJ databases">
        <title>Sorghum-associated microbial communities from plants grown in Nebraska, USA.</title>
        <authorList>
            <person name="Schachtman D."/>
        </authorList>
    </citation>
    <scope>NUCLEOTIDE SEQUENCE [LARGE SCALE GENOMIC DNA]</scope>
    <source>
        <strain evidence="1 2">3262</strain>
    </source>
</reference>
<evidence type="ECO:0000313" key="1">
    <source>
        <dbReference type="EMBL" id="MDR6942483.1"/>
    </source>
</evidence>
<protein>
    <recommendedName>
        <fullName evidence="3">AIG2-like family protein</fullName>
    </recommendedName>
</protein>
<evidence type="ECO:0000313" key="2">
    <source>
        <dbReference type="Proteomes" id="UP001247620"/>
    </source>
</evidence>
<dbReference type="Proteomes" id="UP001247620">
    <property type="component" value="Unassembled WGS sequence"/>
</dbReference>
<keyword evidence="2" id="KW-1185">Reference proteome</keyword>
<dbReference type="Gene3D" id="3.10.490.10">
    <property type="entry name" value="Gamma-glutamyl cyclotransferase-like"/>
    <property type="match status" value="1"/>
</dbReference>
<gene>
    <name evidence="1" type="ORF">J2W55_002325</name>
</gene>
<dbReference type="RefSeq" id="WP_310095744.1">
    <property type="nucleotide sequence ID" value="NZ_JAVDUU010000002.1"/>
</dbReference>
<organism evidence="1 2">
    <name type="scientific">Mucilaginibacter pocheonensis</name>
    <dbReference type="NCBI Taxonomy" id="398050"/>
    <lineage>
        <taxon>Bacteria</taxon>
        <taxon>Pseudomonadati</taxon>
        <taxon>Bacteroidota</taxon>
        <taxon>Sphingobacteriia</taxon>
        <taxon>Sphingobacteriales</taxon>
        <taxon>Sphingobacteriaceae</taxon>
        <taxon>Mucilaginibacter</taxon>
    </lineage>
</organism>
<comment type="caution">
    <text evidence="1">The sequence shown here is derived from an EMBL/GenBank/DDBJ whole genome shotgun (WGS) entry which is preliminary data.</text>
</comment>
<proteinExistence type="predicted"/>
<name>A0ABU1TAQ9_9SPHI</name>
<accession>A0ABU1TAQ9</accession>
<evidence type="ECO:0008006" key="3">
    <source>
        <dbReference type="Google" id="ProtNLM"/>
    </source>
</evidence>
<sequence length="219" mass="24696">MFVIVMDESTDLVWYASYGSNISEERFLCYIKGGKPKGASKTYTGCTDPALPRNIEEFYITSELYFAKSSSTWNNGGVGFLRNDFNANAETWGRMYLITKEQFVQVLQQEIGGKTVQIDFNRARKSDYVFAPGSWYGKIINLGDQYGYPIFTFTHEKDLPETSPSPAYLGTIAAGIKECFPYSNREIAEYFIAKAGVKNSYNITTIIEILLALDETGDR</sequence>